<dbReference type="GO" id="GO:0003700">
    <property type="term" value="F:DNA-binding transcription factor activity"/>
    <property type="evidence" value="ECO:0007669"/>
    <property type="project" value="InterPro"/>
</dbReference>
<dbReference type="SUPFAM" id="SSF53850">
    <property type="entry name" value="Periplasmic binding protein-like II"/>
    <property type="match status" value="1"/>
</dbReference>
<keyword evidence="3" id="KW-0238">DNA-binding</keyword>
<dbReference type="EMBL" id="LOTN01000034">
    <property type="protein sequence ID" value="KUZ89528.1"/>
    <property type="molecule type" value="Genomic_DNA"/>
</dbReference>
<dbReference type="InterPro" id="IPR000847">
    <property type="entry name" value="LysR_HTH_N"/>
</dbReference>
<reference evidence="5 6" key="1">
    <citation type="submission" date="2015-11" db="EMBL/GenBank/DDBJ databases">
        <title>Expanding the genomic diversity of Burkholderia species for the development of highly accurate diagnostics.</title>
        <authorList>
            <person name="Sahl J."/>
            <person name="Keim P."/>
            <person name="Wagner D."/>
        </authorList>
    </citation>
    <scope>NUCLEOTIDE SEQUENCE [LARGE SCALE GENOMIC DNA]</scope>
    <source>
        <strain evidence="5 6">RF32-BP4</strain>
    </source>
</reference>
<dbReference type="Gene3D" id="3.40.190.290">
    <property type="match status" value="1"/>
</dbReference>
<evidence type="ECO:0000313" key="5">
    <source>
        <dbReference type="EMBL" id="KUZ89528.1"/>
    </source>
</evidence>
<dbReference type="AlphaFoldDB" id="A0A102LQ95"/>
<dbReference type="InterPro" id="IPR005119">
    <property type="entry name" value="LysR_subst-bd"/>
</dbReference>
<accession>A0A102LQ95</accession>
<dbReference type="PANTHER" id="PTHR30537:SF5">
    <property type="entry name" value="HTH-TYPE TRANSCRIPTIONAL ACTIVATOR TTDR-RELATED"/>
    <property type="match status" value="1"/>
</dbReference>
<keyword evidence="4" id="KW-0804">Transcription</keyword>
<dbReference type="PRINTS" id="PR00039">
    <property type="entry name" value="HTHLYSR"/>
</dbReference>
<proteinExistence type="inferred from homology"/>
<name>A0A102LQ95_9BURK</name>
<evidence type="ECO:0000256" key="2">
    <source>
        <dbReference type="ARBA" id="ARBA00023015"/>
    </source>
</evidence>
<evidence type="ECO:0000256" key="3">
    <source>
        <dbReference type="ARBA" id="ARBA00023125"/>
    </source>
</evidence>
<dbReference type="SUPFAM" id="SSF46785">
    <property type="entry name" value="Winged helix' DNA-binding domain"/>
    <property type="match status" value="1"/>
</dbReference>
<evidence type="ECO:0000256" key="4">
    <source>
        <dbReference type="ARBA" id="ARBA00023163"/>
    </source>
</evidence>
<dbReference type="PANTHER" id="PTHR30537">
    <property type="entry name" value="HTH-TYPE TRANSCRIPTIONAL REGULATOR"/>
    <property type="match status" value="1"/>
</dbReference>
<dbReference type="RefSeq" id="WP_059612238.1">
    <property type="nucleotide sequence ID" value="NZ_CP013371.1"/>
</dbReference>
<evidence type="ECO:0000256" key="1">
    <source>
        <dbReference type="ARBA" id="ARBA00009437"/>
    </source>
</evidence>
<protein>
    <submittedName>
        <fullName evidence="5">LysR family transcriptional regulator</fullName>
    </submittedName>
</protein>
<dbReference type="PROSITE" id="PS50931">
    <property type="entry name" value="HTH_LYSR"/>
    <property type="match status" value="1"/>
</dbReference>
<evidence type="ECO:0000313" key="6">
    <source>
        <dbReference type="Proteomes" id="UP000065521"/>
    </source>
</evidence>
<comment type="similarity">
    <text evidence="1">Belongs to the LysR transcriptional regulatory family.</text>
</comment>
<dbReference type="InterPro" id="IPR036388">
    <property type="entry name" value="WH-like_DNA-bd_sf"/>
</dbReference>
<dbReference type="InterPro" id="IPR058163">
    <property type="entry name" value="LysR-type_TF_proteobact-type"/>
</dbReference>
<comment type="caution">
    <text evidence="5">The sequence shown here is derived from an EMBL/GenBank/DDBJ whole genome shotgun (WGS) entry which is preliminary data.</text>
</comment>
<dbReference type="Proteomes" id="UP000065521">
    <property type="component" value="Unassembled WGS sequence"/>
</dbReference>
<dbReference type="GO" id="GO:0003677">
    <property type="term" value="F:DNA binding"/>
    <property type="evidence" value="ECO:0007669"/>
    <property type="project" value="UniProtKB-KW"/>
</dbReference>
<organism evidence="5 6">
    <name type="scientific">Burkholderia ubonensis</name>
    <dbReference type="NCBI Taxonomy" id="101571"/>
    <lineage>
        <taxon>Bacteria</taxon>
        <taxon>Pseudomonadati</taxon>
        <taxon>Pseudomonadota</taxon>
        <taxon>Betaproteobacteria</taxon>
        <taxon>Burkholderiales</taxon>
        <taxon>Burkholderiaceae</taxon>
        <taxon>Burkholderia</taxon>
        <taxon>Burkholderia cepacia complex</taxon>
    </lineage>
</organism>
<gene>
    <name evidence="5" type="ORF">WI38_15260</name>
</gene>
<dbReference type="Pfam" id="PF00126">
    <property type="entry name" value="HTH_1"/>
    <property type="match status" value="1"/>
</dbReference>
<dbReference type="CDD" id="cd08422">
    <property type="entry name" value="PBP2_CrgA_like"/>
    <property type="match status" value="1"/>
</dbReference>
<dbReference type="Pfam" id="PF03466">
    <property type="entry name" value="LysR_substrate"/>
    <property type="match status" value="1"/>
</dbReference>
<dbReference type="FunFam" id="1.10.10.10:FF:000001">
    <property type="entry name" value="LysR family transcriptional regulator"/>
    <property type="match status" value="1"/>
</dbReference>
<dbReference type="Gene3D" id="1.10.10.10">
    <property type="entry name" value="Winged helix-like DNA-binding domain superfamily/Winged helix DNA-binding domain"/>
    <property type="match status" value="1"/>
</dbReference>
<keyword evidence="2" id="KW-0805">Transcription regulation</keyword>
<dbReference type="InterPro" id="IPR036390">
    <property type="entry name" value="WH_DNA-bd_sf"/>
</dbReference>
<sequence length="307" mass="32892">MDLLSAMRIFVRVVERGNLSRAARDLGLGQPAVSDRIERLERHLGVRLLLRSTRAVSCTDEGALFYQKSKVVLDAADEAQAAVTPGDDAVRGRIRIAAPHGIGEVVLPGVMAAIRERHPKLLIDLVLNDAVTDPVTEGVDISLRLGALGNGNFVARRLGHVRRVLVAARAYVDAHGRPEQPADLAAHPFIRVAGLFADGQLRLARASEAPRPTPIDIVVSTSHWRPAYEMLVGGAGIGVLQEPVCGDALASGRLVELLPGHTVPGFELHALYPAARPAPAKTQAVMKILEARLRPAFATDAARLREA</sequence>